<dbReference type="Gene3D" id="1.10.1370.10">
    <property type="entry name" value="Neurolysin, domain 3"/>
    <property type="match status" value="1"/>
</dbReference>
<accession>A0A9W7XXQ5</accession>
<dbReference type="InterPro" id="IPR001567">
    <property type="entry name" value="Pept_M3A_M3B_dom"/>
</dbReference>
<evidence type="ECO:0000256" key="5">
    <source>
        <dbReference type="ARBA" id="ARBA00022833"/>
    </source>
</evidence>
<comment type="similarity">
    <text evidence="1 7">Belongs to the peptidase M3 family.</text>
</comment>
<gene>
    <name evidence="10" type="primary">PRD1_2</name>
    <name evidence="10" type="ORF">LPJ53_004464</name>
</gene>
<dbReference type="GO" id="GO:0005758">
    <property type="term" value="C:mitochondrial intermembrane space"/>
    <property type="evidence" value="ECO:0007669"/>
    <property type="project" value="TreeGrafter"/>
</dbReference>
<evidence type="ECO:0000259" key="9">
    <source>
        <dbReference type="Pfam" id="PF19310"/>
    </source>
</evidence>
<dbReference type="Proteomes" id="UP001149813">
    <property type="component" value="Unassembled WGS sequence"/>
</dbReference>
<evidence type="ECO:0000259" key="8">
    <source>
        <dbReference type="Pfam" id="PF01432"/>
    </source>
</evidence>
<dbReference type="CDD" id="cd06455">
    <property type="entry name" value="M3A_TOP"/>
    <property type="match status" value="1"/>
</dbReference>
<dbReference type="GO" id="GO:0004222">
    <property type="term" value="F:metalloendopeptidase activity"/>
    <property type="evidence" value="ECO:0007669"/>
    <property type="project" value="UniProtKB-EC"/>
</dbReference>
<dbReference type="EMBL" id="JANBOJ010000210">
    <property type="protein sequence ID" value="KAJ1720965.1"/>
    <property type="molecule type" value="Genomic_DNA"/>
</dbReference>
<sequence>MSSTQPLSKGSGLNFDLSPKDISQIVDRLIAESTAVCDQVACEPNPTFESVIAPFEFCNSMQSTDFNLITFLQDVSVDKAVRDASAAATEKLEAYEIERDSRKDLYAAVNAVYTNKAEMDNLDNEDRRLVERLILTFKKAGVALSDSDREQLMTYKKRLSEIKVQFERNVSTQDGRVLFTREELAGLPVSFFEDRATETTDGVERYVVTTKMPDYLPVIRYAALEDTRRRISLANSQRCPENIALLQETVDLRLKVAQLLGYKSHAELELSTKMAKTPETVMDFLKDLRTKLSVLGNKELEQIEELKRAEMTAAGDKYTGLFRWDSSYYGNILKQCEHNIKMEEVKEYFSLEAVTRGILDIYQNMLSLHFAKVENPSVWHPDVELYEVWEADKTTFLGHLYLDLFPRENKFNHAAMSHIRTGHSNPDGSLEYPASVMLANFPKATSSTPALMQHSDVVTLMHELGHGFHRICSRTKWSRFHGTSVERDFVEAPSQMLENWAWEPSVLQKFAVHYKTGVPIPEDLIKRLVASKNHGAGLGNLFQLAMALYDMEIHMIEDGTIDVKAVYNGTRDEVSLFKGGDEDSWTMATFGHLIGGYSAGYYGYLWSEVYSADMFEARFLKDGIDNPQTGMDYRREILFPGGSRDASVSLEKFLGRKPDSTAFMRSIGLTSD</sequence>
<dbReference type="AlphaFoldDB" id="A0A9W7XXQ5"/>
<dbReference type="PANTHER" id="PTHR11804">
    <property type="entry name" value="PROTEASE M3 THIMET OLIGOPEPTIDASE-RELATED"/>
    <property type="match status" value="1"/>
</dbReference>
<dbReference type="Pfam" id="PF01432">
    <property type="entry name" value="Peptidase_M3"/>
    <property type="match status" value="1"/>
</dbReference>
<keyword evidence="6 7" id="KW-0482">Metalloprotease</keyword>
<evidence type="ECO:0000256" key="7">
    <source>
        <dbReference type="RuleBase" id="RU003435"/>
    </source>
</evidence>
<keyword evidence="11" id="KW-1185">Reference proteome</keyword>
<reference evidence="10" key="1">
    <citation type="submission" date="2022-07" db="EMBL/GenBank/DDBJ databases">
        <title>Phylogenomic reconstructions and comparative analyses of Kickxellomycotina fungi.</title>
        <authorList>
            <person name="Reynolds N.K."/>
            <person name="Stajich J.E."/>
            <person name="Barry K."/>
            <person name="Grigoriev I.V."/>
            <person name="Crous P."/>
            <person name="Smith M.E."/>
        </authorList>
    </citation>
    <scope>NUCLEOTIDE SEQUENCE</scope>
    <source>
        <strain evidence="10">NBRC 32514</strain>
    </source>
</reference>
<dbReference type="FunFam" id="3.40.390.10:FF:000006">
    <property type="entry name" value="Thimet oligopeptidase 1"/>
    <property type="match status" value="1"/>
</dbReference>
<evidence type="ECO:0000256" key="3">
    <source>
        <dbReference type="ARBA" id="ARBA00022723"/>
    </source>
</evidence>
<name>A0A9W7XXQ5_9FUNG</name>
<dbReference type="GO" id="GO:0006518">
    <property type="term" value="P:peptide metabolic process"/>
    <property type="evidence" value="ECO:0007669"/>
    <property type="project" value="TreeGrafter"/>
</dbReference>
<dbReference type="OrthoDB" id="534666at2759"/>
<protein>
    <submittedName>
        <fullName evidence="10">Metalloendopeptidase</fullName>
        <ecNumber evidence="10">3.4.24.37</ecNumber>
    </submittedName>
</protein>
<dbReference type="InterPro" id="IPR045666">
    <property type="entry name" value="OpdA_N"/>
</dbReference>
<feature type="domain" description="Oligopeptidase A N-terminal" evidence="9">
    <location>
        <begin position="29"/>
        <end position="149"/>
    </location>
</feature>
<dbReference type="Gene3D" id="3.40.390.10">
    <property type="entry name" value="Collagenase (Catalytic Domain)"/>
    <property type="match status" value="1"/>
</dbReference>
<dbReference type="InterPro" id="IPR024077">
    <property type="entry name" value="Neurolysin/TOP_dom2"/>
</dbReference>
<evidence type="ECO:0000256" key="4">
    <source>
        <dbReference type="ARBA" id="ARBA00022801"/>
    </source>
</evidence>
<dbReference type="GO" id="GO:0006508">
    <property type="term" value="P:proteolysis"/>
    <property type="evidence" value="ECO:0007669"/>
    <property type="project" value="UniProtKB-KW"/>
</dbReference>
<comment type="cofactor">
    <cofactor evidence="7">
        <name>Zn(2+)</name>
        <dbReference type="ChEBI" id="CHEBI:29105"/>
    </cofactor>
    <text evidence="7">Binds 1 zinc ion.</text>
</comment>
<proteinExistence type="inferred from homology"/>
<organism evidence="10 11">
    <name type="scientific">Coemansia erecta</name>
    <dbReference type="NCBI Taxonomy" id="147472"/>
    <lineage>
        <taxon>Eukaryota</taxon>
        <taxon>Fungi</taxon>
        <taxon>Fungi incertae sedis</taxon>
        <taxon>Zoopagomycota</taxon>
        <taxon>Kickxellomycotina</taxon>
        <taxon>Kickxellomycetes</taxon>
        <taxon>Kickxellales</taxon>
        <taxon>Kickxellaceae</taxon>
        <taxon>Coemansia</taxon>
    </lineage>
</organism>
<keyword evidence="3 7" id="KW-0479">Metal-binding</keyword>
<evidence type="ECO:0000313" key="11">
    <source>
        <dbReference type="Proteomes" id="UP001149813"/>
    </source>
</evidence>
<dbReference type="EC" id="3.4.24.37" evidence="10"/>
<keyword evidence="4 7" id="KW-0378">Hydrolase</keyword>
<keyword evidence="2 7" id="KW-0645">Protease</keyword>
<feature type="domain" description="Peptidase M3A/M3B catalytic" evidence="8">
    <location>
        <begin position="221"/>
        <end position="668"/>
    </location>
</feature>
<dbReference type="InterPro" id="IPR024080">
    <property type="entry name" value="Neurolysin/TOP_N"/>
</dbReference>
<dbReference type="Pfam" id="PF19310">
    <property type="entry name" value="TOP_N"/>
    <property type="match status" value="1"/>
</dbReference>
<evidence type="ECO:0000313" key="10">
    <source>
        <dbReference type="EMBL" id="KAJ1720965.1"/>
    </source>
</evidence>
<dbReference type="GO" id="GO:0046872">
    <property type="term" value="F:metal ion binding"/>
    <property type="evidence" value="ECO:0007669"/>
    <property type="project" value="UniProtKB-UniRule"/>
</dbReference>
<dbReference type="InterPro" id="IPR045090">
    <property type="entry name" value="Pept_M3A_M3B"/>
</dbReference>
<evidence type="ECO:0000256" key="6">
    <source>
        <dbReference type="ARBA" id="ARBA00023049"/>
    </source>
</evidence>
<dbReference type="PANTHER" id="PTHR11804:SF84">
    <property type="entry name" value="SACCHAROLYSIN"/>
    <property type="match status" value="1"/>
</dbReference>
<evidence type="ECO:0000256" key="1">
    <source>
        <dbReference type="ARBA" id="ARBA00006040"/>
    </source>
</evidence>
<dbReference type="InterPro" id="IPR024079">
    <property type="entry name" value="MetalloPept_cat_dom_sf"/>
</dbReference>
<dbReference type="Gene3D" id="1.20.1050.40">
    <property type="entry name" value="Endopeptidase. Chain P, domain 1"/>
    <property type="match status" value="1"/>
</dbReference>
<comment type="caution">
    <text evidence="10">The sequence shown here is derived from an EMBL/GenBank/DDBJ whole genome shotgun (WGS) entry which is preliminary data.</text>
</comment>
<dbReference type="SUPFAM" id="SSF55486">
    <property type="entry name" value="Metalloproteases ('zincins'), catalytic domain"/>
    <property type="match status" value="1"/>
</dbReference>
<evidence type="ECO:0000256" key="2">
    <source>
        <dbReference type="ARBA" id="ARBA00022670"/>
    </source>
</evidence>
<keyword evidence="5 7" id="KW-0862">Zinc</keyword>